<dbReference type="Proteomes" id="UP001314205">
    <property type="component" value="Unassembled WGS sequence"/>
</dbReference>
<dbReference type="SMART" id="SM00708">
    <property type="entry name" value="PhBP"/>
    <property type="match status" value="1"/>
</dbReference>
<dbReference type="GO" id="GO:0005549">
    <property type="term" value="F:odorant binding"/>
    <property type="evidence" value="ECO:0007669"/>
    <property type="project" value="InterPro"/>
</dbReference>
<organism evidence="1 2">
    <name type="scientific">Parnassius mnemosyne</name>
    <name type="common">clouded apollo</name>
    <dbReference type="NCBI Taxonomy" id="213953"/>
    <lineage>
        <taxon>Eukaryota</taxon>
        <taxon>Metazoa</taxon>
        <taxon>Ecdysozoa</taxon>
        <taxon>Arthropoda</taxon>
        <taxon>Hexapoda</taxon>
        <taxon>Insecta</taxon>
        <taxon>Pterygota</taxon>
        <taxon>Neoptera</taxon>
        <taxon>Endopterygota</taxon>
        <taxon>Lepidoptera</taxon>
        <taxon>Glossata</taxon>
        <taxon>Ditrysia</taxon>
        <taxon>Papilionoidea</taxon>
        <taxon>Papilionidae</taxon>
        <taxon>Parnassiinae</taxon>
        <taxon>Parnassini</taxon>
        <taxon>Parnassius</taxon>
        <taxon>Driopa</taxon>
    </lineage>
</organism>
<dbReference type="AlphaFoldDB" id="A0AAV1LFB1"/>
<dbReference type="EMBL" id="CAVLGL010000089">
    <property type="protein sequence ID" value="CAK1593685.1"/>
    <property type="molecule type" value="Genomic_DNA"/>
</dbReference>
<reference evidence="1 2" key="1">
    <citation type="submission" date="2023-11" db="EMBL/GenBank/DDBJ databases">
        <authorList>
            <person name="Hedman E."/>
            <person name="Englund M."/>
            <person name="Stromberg M."/>
            <person name="Nyberg Akerstrom W."/>
            <person name="Nylinder S."/>
            <person name="Jareborg N."/>
            <person name="Kallberg Y."/>
            <person name="Kronander E."/>
        </authorList>
    </citation>
    <scope>NUCLEOTIDE SEQUENCE [LARGE SCALE GENOMIC DNA]</scope>
</reference>
<evidence type="ECO:0000313" key="1">
    <source>
        <dbReference type="EMBL" id="CAK1593685.1"/>
    </source>
</evidence>
<name>A0AAV1LFB1_9NEOP</name>
<evidence type="ECO:0000313" key="2">
    <source>
        <dbReference type="Proteomes" id="UP001314205"/>
    </source>
</evidence>
<dbReference type="InterPro" id="IPR036728">
    <property type="entry name" value="PBP_GOBP_sf"/>
</dbReference>
<comment type="caution">
    <text evidence="1">The sequence shown here is derived from an EMBL/GenBank/DDBJ whole genome shotgun (WGS) entry which is preliminary data.</text>
</comment>
<dbReference type="InterPro" id="IPR006170">
    <property type="entry name" value="PBP/GOBP"/>
</dbReference>
<dbReference type="CDD" id="cd23992">
    <property type="entry name" value="PBP_GOBP"/>
    <property type="match status" value="1"/>
</dbReference>
<protein>
    <submittedName>
        <fullName evidence="1">Uncharacterized protein</fullName>
    </submittedName>
</protein>
<dbReference type="Gene3D" id="1.10.238.20">
    <property type="entry name" value="Pheromone/general odorant binding protein domain"/>
    <property type="match status" value="1"/>
</dbReference>
<dbReference type="SUPFAM" id="SSF47565">
    <property type="entry name" value="Insect pheromone/odorant-binding proteins"/>
    <property type="match status" value="1"/>
</dbReference>
<proteinExistence type="predicted"/>
<dbReference type="Pfam" id="PF01395">
    <property type="entry name" value="PBP_GOBP"/>
    <property type="match status" value="1"/>
</dbReference>
<keyword evidence="2" id="KW-1185">Reference proteome</keyword>
<gene>
    <name evidence="1" type="ORF">PARMNEM_LOCUS13437</name>
</gene>
<sequence>MVVLHKCNTKMQVLIFFLWLETRHCVIHWDLCSVVDLYWAVMNIMMLITFQSNSKSGCKTWPCHIVERRIALEKSLLPTFKRSILECVEESAVSPNLVLQITAGNWNVREEYKLKAWALCLLLKSNMISKEGVFHLDVALAGVPDIDKNTVEKKIDECLYSKERKPEDIAWHFLKCYHQGKPRYSYM</sequence>
<accession>A0AAV1LFB1</accession>